<gene>
    <name evidence="4" type="ORF">KP79_PYT05968</name>
</gene>
<feature type="signal peptide" evidence="2">
    <location>
        <begin position="1"/>
        <end position="26"/>
    </location>
</feature>
<feature type="chain" id="PRO_5012035564" evidence="2">
    <location>
        <begin position="27"/>
        <end position="518"/>
    </location>
</feature>
<reference evidence="4 5" key="1">
    <citation type="journal article" date="2017" name="Nat. Ecol. Evol.">
        <title>Scallop genome provides insights into evolution of bilaterian karyotype and development.</title>
        <authorList>
            <person name="Wang S."/>
            <person name="Zhang J."/>
            <person name="Jiao W."/>
            <person name="Li J."/>
            <person name="Xun X."/>
            <person name="Sun Y."/>
            <person name="Guo X."/>
            <person name="Huan P."/>
            <person name="Dong B."/>
            <person name="Zhang L."/>
            <person name="Hu X."/>
            <person name="Sun X."/>
            <person name="Wang J."/>
            <person name="Zhao C."/>
            <person name="Wang Y."/>
            <person name="Wang D."/>
            <person name="Huang X."/>
            <person name="Wang R."/>
            <person name="Lv J."/>
            <person name="Li Y."/>
            <person name="Zhang Z."/>
            <person name="Liu B."/>
            <person name="Lu W."/>
            <person name="Hui Y."/>
            <person name="Liang J."/>
            <person name="Zhou Z."/>
            <person name="Hou R."/>
            <person name="Li X."/>
            <person name="Liu Y."/>
            <person name="Li H."/>
            <person name="Ning X."/>
            <person name="Lin Y."/>
            <person name="Zhao L."/>
            <person name="Xing Q."/>
            <person name="Dou J."/>
            <person name="Li Y."/>
            <person name="Mao J."/>
            <person name="Guo H."/>
            <person name="Dou H."/>
            <person name="Li T."/>
            <person name="Mu C."/>
            <person name="Jiang W."/>
            <person name="Fu Q."/>
            <person name="Fu X."/>
            <person name="Miao Y."/>
            <person name="Liu J."/>
            <person name="Yu Q."/>
            <person name="Li R."/>
            <person name="Liao H."/>
            <person name="Li X."/>
            <person name="Kong Y."/>
            <person name="Jiang Z."/>
            <person name="Chourrout D."/>
            <person name="Li R."/>
            <person name="Bao Z."/>
        </authorList>
    </citation>
    <scope>NUCLEOTIDE SEQUENCE [LARGE SCALE GENOMIC DNA]</scope>
    <source>
        <strain evidence="4 5">PY_sf001</strain>
    </source>
</reference>
<accession>A0A210PFJ1</accession>
<dbReference type="CDD" id="cd05380">
    <property type="entry name" value="CAP_euk"/>
    <property type="match status" value="1"/>
</dbReference>
<dbReference type="InterPro" id="IPR014044">
    <property type="entry name" value="CAP_dom"/>
</dbReference>
<evidence type="ECO:0000256" key="1">
    <source>
        <dbReference type="SAM" id="MobiDB-lite"/>
    </source>
</evidence>
<keyword evidence="2" id="KW-0732">Signal</keyword>
<feature type="domain" description="SCP" evidence="3">
    <location>
        <begin position="39"/>
        <end position="179"/>
    </location>
</feature>
<dbReference type="PANTHER" id="PTHR10334">
    <property type="entry name" value="CYSTEINE-RICH SECRETORY PROTEIN-RELATED"/>
    <property type="match status" value="1"/>
</dbReference>
<feature type="region of interest" description="Disordered" evidence="1">
    <location>
        <begin position="238"/>
        <end position="391"/>
    </location>
</feature>
<evidence type="ECO:0000256" key="2">
    <source>
        <dbReference type="SAM" id="SignalP"/>
    </source>
</evidence>
<keyword evidence="5" id="KW-1185">Reference proteome</keyword>
<proteinExistence type="predicted"/>
<dbReference type="InterPro" id="IPR035940">
    <property type="entry name" value="CAP_sf"/>
</dbReference>
<dbReference type="Proteomes" id="UP000242188">
    <property type="component" value="Unassembled WGS sequence"/>
</dbReference>
<feature type="compositionally biased region" description="Polar residues" evidence="1">
    <location>
        <begin position="293"/>
        <end position="311"/>
    </location>
</feature>
<evidence type="ECO:0000259" key="3">
    <source>
        <dbReference type="SMART" id="SM00198"/>
    </source>
</evidence>
<name>A0A210PFJ1_MIZYE</name>
<sequence>MRTRLYNMHFISVIGALVTLWGVCEGLKGIGRTVKLTHTDRAMLINYHNDLRREVHASNMQELSWDREAARAARKWGRMCNYDRPRNDGYGYNIFYNRHDVSEPTSEVTMDALGVWSREKIVFNPLQSCVHTRSCDYLKMVTANVESVGCAVITCPVLRMGKSRQERDVNFVLCFYTPFIDVSRTEPYMHGEPCTYCRNGYSCRRGLCSPPLIPMGNIVIQFGDEYDSSRKSKINHVIQESSLSHKTDTPSPEENKAENQVSKTIGDKLQSGGLGNKAELRKGRTETRIYHPTSGQSNTVQNDRLQELTSSRVRRQTTRYSRYDPYAAERRRRRQREQERVRQHELRRKQLEQEQLRRQKEEERRRRQQQGQRSRGRQGQGQGPVEQRLGGGLSDNDEYYLLQLHNNIRTSGIAKLKWSSRLERWARYVIRCDTEYPGPSFCFTNFGKIAMDRPIYNIVYDWNAEGTDLNNELETGCRTPYDRSLCNHHLVMNNRDIREMACASLNCDRQRQVTCIYQ</sequence>
<dbReference type="SUPFAM" id="SSF55797">
    <property type="entry name" value="PR-1-like"/>
    <property type="match status" value="2"/>
</dbReference>
<dbReference type="Pfam" id="PF00188">
    <property type="entry name" value="CAP"/>
    <property type="match status" value="2"/>
</dbReference>
<comment type="caution">
    <text evidence="4">The sequence shown here is derived from an EMBL/GenBank/DDBJ whole genome shotgun (WGS) entry which is preliminary data.</text>
</comment>
<evidence type="ECO:0000313" key="4">
    <source>
        <dbReference type="EMBL" id="OWF35216.1"/>
    </source>
</evidence>
<feature type="compositionally biased region" description="Basic and acidic residues" evidence="1">
    <location>
        <begin position="278"/>
        <end position="289"/>
    </location>
</feature>
<organism evidence="4 5">
    <name type="scientific">Mizuhopecten yessoensis</name>
    <name type="common">Japanese scallop</name>
    <name type="synonym">Patinopecten yessoensis</name>
    <dbReference type="NCBI Taxonomy" id="6573"/>
    <lineage>
        <taxon>Eukaryota</taxon>
        <taxon>Metazoa</taxon>
        <taxon>Spiralia</taxon>
        <taxon>Lophotrochozoa</taxon>
        <taxon>Mollusca</taxon>
        <taxon>Bivalvia</taxon>
        <taxon>Autobranchia</taxon>
        <taxon>Pteriomorphia</taxon>
        <taxon>Pectinida</taxon>
        <taxon>Pectinoidea</taxon>
        <taxon>Pectinidae</taxon>
        <taxon>Mizuhopecten</taxon>
    </lineage>
</organism>
<dbReference type="EMBL" id="NEDP02076736">
    <property type="protein sequence ID" value="OWF35216.1"/>
    <property type="molecule type" value="Genomic_DNA"/>
</dbReference>
<dbReference type="OrthoDB" id="414826at2759"/>
<protein>
    <submittedName>
        <fullName evidence="4">Peptidase inhibitor 16</fullName>
    </submittedName>
</protein>
<evidence type="ECO:0000313" key="5">
    <source>
        <dbReference type="Proteomes" id="UP000242188"/>
    </source>
</evidence>
<dbReference type="AlphaFoldDB" id="A0A210PFJ1"/>
<dbReference type="InterPro" id="IPR001283">
    <property type="entry name" value="CRISP-related"/>
</dbReference>
<dbReference type="Gene3D" id="3.40.33.10">
    <property type="entry name" value="CAP"/>
    <property type="match status" value="2"/>
</dbReference>
<feature type="compositionally biased region" description="Basic and acidic residues" evidence="1">
    <location>
        <begin position="336"/>
        <end position="365"/>
    </location>
</feature>
<dbReference type="SMART" id="SM00198">
    <property type="entry name" value="SCP"/>
    <property type="match status" value="1"/>
</dbReference>
<feature type="compositionally biased region" description="Basic and acidic residues" evidence="1">
    <location>
        <begin position="243"/>
        <end position="257"/>
    </location>
</feature>